<feature type="transmembrane region" description="Helical" evidence="2">
    <location>
        <begin position="388"/>
        <end position="407"/>
    </location>
</feature>
<evidence type="ECO:0000256" key="2">
    <source>
        <dbReference type="SAM" id="Phobius"/>
    </source>
</evidence>
<dbReference type="InterPro" id="IPR003660">
    <property type="entry name" value="HAMP_dom"/>
</dbReference>
<name>A0A401G3D8_9BACT</name>
<dbReference type="PROSITE" id="PS50885">
    <property type="entry name" value="HAMP"/>
    <property type="match status" value="1"/>
</dbReference>
<dbReference type="InterPro" id="IPR001932">
    <property type="entry name" value="PPM-type_phosphatase-like_dom"/>
</dbReference>
<dbReference type="SUPFAM" id="SSF81606">
    <property type="entry name" value="PP2C-like"/>
    <property type="match status" value="1"/>
</dbReference>
<dbReference type="RefSeq" id="WP_124330774.1">
    <property type="nucleotide sequence ID" value="NZ_BEXT01000001.1"/>
</dbReference>
<dbReference type="SMART" id="SM00331">
    <property type="entry name" value="PP2C_SIG"/>
    <property type="match status" value="1"/>
</dbReference>
<evidence type="ECO:0000313" key="5">
    <source>
        <dbReference type="Proteomes" id="UP000288096"/>
    </source>
</evidence>
<dbReference type="CDD" id="cd18773">
    <property type="entry name" value="PDC1_HK_sensor"/>
    <property type="match status" value="1"/>
</dbReference>
<keyword evidence="2" id="KW-0472">Membrane</keyword>
<dbReference type="GO" id="GO:0016791">
    <property type="term" value="F:phosphatase activity"/>
    <property type="evidence" value="ECO:0007669"/>
    <property type="project" value="TreeGrafter"/>
</dbReference>
<keyword evidence="2" id="KW-0812">Transmembrane</keyword>
<comment type="caution">
    <text evidence="4">The sequence shown here is derived from an EMBL/GenBank/DDBJ whole genome shotgun (WGS) entry which is preliminary data.</text>
</comment>
<dbReference type="GO" id="GO:0016020">
    <property type="term" value="C:membrane"/>
    <property type="evidence" value="ECO:0007669"/>
    <property type="project" value="InterPro"/>
</dbReference>
<keyword evidence="2" id="KW-1133">Transmembrane helix</keyword>
<dbReference type="PANTHER" id="PTHR43156:SF2">
    <property type="entry name" value="STAGE II SPORULATION PROTEIN E"/>
    <property type="match status" value="1"/>
</dbReference>
<evidence type="ECO:0000313" key="4">
    <source>
        <dbReference type="EMBL" id="GBC63734.1"/>
    </source>
</evidence>
<dbReference type="EMBL" id="BEXT01000001">
    <property type="protein sequence ID" value="GBC63734.1"/>
    <property type="molecule type" value="Genomic_DNA"/>
</dbReference>
<dbReference type="PANTHER" id="PTHR43156">
    <property type="entry name" value="STAGE II SPORULATION PROTEIN E-RELATED"/>
    <property type="match status" value="1"/>
</dbReference>
<dbReference type="AlphaFoldDB" id="A0A401G3D8"/>
<feature type="domain" description="HAMP" evidence="3">
    <location>
        <begin position="409"/>
        <end position="461"/>
    </location>
</feature>
<organism evidence="4 5">
    <name type="scientific">Desulfonema ishimotonii</name>
    <dbReference type="NCBI Taxonomy" id="45657"/>
    <lineage>
        <taxon>Bacteria</taxon>
        <taxon>Pseudomonadati</taxon>
        <taxon>Thermodesulfobacteriota</taxon>
        <taxon>Desulfobacteria</taxon>
        <taxon>Desulfobacterales</taxon>
        <taxon>Desulfococcaceae</taxon>
        <taxon>Desulfonema</taxon>
    </lineage>
</organism>
<dbReference type="InterPro" id="IPR036457">
    <property type="entry name" value="PPM-type-like_dom_sf"/>
</dbReference>
<reference evidence="5" key="1">
    <citation type="submission" date="2017-11" db="EMBL/GenBank/DDBJ databases">
        <authorList>
            <person name="Watanabe M."/>
            <person name="Kojima H."/>
        </authorList>
    </citation>
    <scope>NUCLEOTIDE SEQUENCE [LARGE SCALE GENOMIC DNA]</scope>
    <source>
        <strain evidence="5">Tokyo 01</strain>
    </source>
</reference>
<evidence type="ECO:0000259" key="3">
    <source>
        <dbReference type="PROSITE" id="PS50885"/>
    </source>
</evidence>
<dbReference type="SMART" id="SM00304">
    <property type="entry name" value="HAMP"/>
    <property type="match status" value="1"/>
</dbReference>
<keyword evidence="1" id="KW-0378">Hydrolase</keyword>
<dbReference type="Gene3D" id="3.30.450.20">
    <property type="entry name" value="PAS domain"/>
    <property type="match status" value="1"/>
</dbReference>
<dbReference type="Gene3D" id="3.60.40.10">
    <property type="entry name" value="PPM-type phosphatase domain"/>
    <property type="match status" value="1"/>
</dbReference>
<dbReference type="Gene3D" id="6.10.340.10">
    <property type="match status" value="1"/>
</dbReference>
<dbReference type="OrthoDB" id="9802500at2"/>
<proteinExistence type="predicted"/>
<dbReference type="SUPFAM" id="SSF158472">
    <property type="entry name" value="HAMP domain-like"/>
    <property type="match status" value="1"/>
</dbReference>
<sequence>MRIRWKTLLLLLLISILPMLVMRWKGHHVIQELGDDLALRTRSALTHQATLALKRLVEDHARVLKREAALIMLSLHLQASEVEKKLFSPPGQTGSGIFERFADADSNKNMLSEQYCSLKGNGECSPMTVSYSDQTVSVPTGMASDDTAAVMQRLSSMVPVYRELNNKHQGLFLWQLTALDNGVQSIYPAVGHIPVYDILQTEWYQAVKEKNEAMWGRPRIDPLTKKIVFPIAIPLHNARGVFCGVTAVMYPVSVALHENEHIRMLSENVISLLVRPVRMQNSEDTAIRIIASEDGQPTRHRGWRFMTAPQWLRSPDRKPLHQMTSDLLDFRAGVREISYQKEESLMAYSPISSNGVFLLLIAPKADLVREANAMEQYVQKRFEEDLKITRAIFLLVVLSVVCLSLILSRYVTRNIQKLADASGRLAAGDFSARVDIRTKDEIGEFGRRFNRMVPALEERFRMKQGLEFASNVQQNLLPRSPPEMKGVEIAATSIYCDETGGDFYDFIRLHRGHAESIGVAVGDVSGHGISAALLMATARAFLRCRVGQPGTLTEMITEVNRLLCQDTRVTNQFMTLFYAEIIPEDRTLSWIRAGHDPAMLYDPAKDVFTELMGRGMALGIDSDFLYAENHLENLEKGQVLVIGTDGIWETHNPDGEMFGKARLRDLIRLHGHQSAREILDAVTRAIHGFQETASREDDITLVIVRIIR</sequence>
<dbReference type="Proteomes" id="UP000288096">
    <property type="component" value="Unassembled WGS sequence"/>
</dbReference>
<evidence type="ECO:0000256" key="1">
    <source>
        <dbReference type="ARBA" id="ARBA00022801"/>
    </source>
</evidence>
<dbReference type="Pfam" id="PF07228">
    <property type="entry name" value="SpoIIE"/>
    <property type="match status" value="1"/>
</dbReference>
<dbReference type="InterPro" id="IPR052016">
    <property type="entry name" value="Bact_Sigma-Reg"/>
</dbReference>
<protein>
    <submittedName>
        <fullName evidence="4">Phosphatase</fullName>
    </submittedName>
</protein>
<gene>
    <name evidence="4" type="ORF">DENIS_4732</name>
</gene>
<reference evidence="5" key="2">
    <citation type="submission" date="2019-01" db="EMBL/GenBank/DDBJ databases">
        <title>Genome sequence of Desulfonema ishimotonii strain Tokyo 01.</title>
        <authorList>
            <person name="Fukui M."/>
        </authorList>
    </citation>
    <scope>NUCLEOTIDE SEQUENCE [LARGE SCALE GENOMIC DNA]</scope>
    <source>
        <strain evidence="5">Tokyo 01</strain>
    </source>
</reference>
<dbReference type="Pfam" id="PF00672">
    <property type="entry name" value="HAMP"/>
    <property type="match status" value="1"/>
</dbReference>
<keyword evidence="5" id="KW-1185">Reference proteome</keyword>
<dbReference type="CDD" id="cd06225">
    <property type="entry name" value="HAMP"/>
    <property type="match status" value="1"/>
</dbReference>
<accession>A0A401G3D8</accession>
<dbReference type="GO" id="GO:0007165">
    <property type="term" value="P:signal transduction"/>
    <property type="evidence" value="ECO:0007669"/>
    <property type="project" value="InterPro"/>
</dbReference>